<sequence>CCARRSGRAPCAGAAIERTAPPPVPDATTAPAAAVTASGSDAL</sequence>
<feature type="non-terminal residue" evidence="2">
    <location>
        <position position="43"/>
    </location>
</feature>
<proteinExistence type="predicted"/>
<dbReference type="EMBL" id="CADCUB010000071">
    <property type="protein sequence ID" value="CAA9324088.1"/>
    <property type="molecule type" value="Genomic_DNA"/>
</dbReference>
<evidence type="ECO:0000313" key="2">
    <source>
        <dbReference type="EMBL" id="CAA9324088.1"/>
    </source>
</evidence>
<organism evidence="2">
    <name type="scientific">uncultured Frankineae bacterium</name>
    <dbReference type="NCBI Taxonomy" id="437475"/>
    <lineage>
        <taxon>Bacteria</taxon>
        <taxon>Bacillati</taxon>
        <taxon>Actinomycetota</taxon>
        <taxon>Actinomycetes</taxon>
        <taxon>Frankiales</taxon>
        <taxon>environmental samples</taxon>
    </lineage>
</organism>
<feature type="compositionally biased region" description="Low complexity" evidence="1">
    <location>
        <begin position="26"/>
        <end position="37"/>
    </location>
</feature>
<dbReference type="AlphaFoldDB" id="A0A6J4L4R5"/>
<feature type="region of interest" description="Disordered" evidence="1">
    <location>
        <begin position="1"/>
        <end position="43"/>
    </location>
</feature>
<accession>A0A6J4L4R5</accession>
<reference evidence="2" key="1">
    <citation type="submission" date="2020-02" db="EMBL/GenBank/DDBJ databases">
        <authorList>
            <person name="Meier V. D."/>
        </authorList>
    </citation>
    <scope>NUCLEOTIDE SEQUENCE</scope>
    <source>
        <strain evidence="2">AVDCRST_MAG07</strain>
    </source>
</reference>
<gene>
    <name evidence="2" type="ORF">AVDCRST_MAG07-1426</name>
</gene>
<protein>
    <submittedName>
        <fullName evidence="2">Uncharacterized protein</fullName>
    </submittedName>
</protein>
<name>A0A6J4L4R5_9ACTN</name>
<evidence type="ECO:0000256" key="1">
    <source>
        <dbReference type="SAM" id="MobiDB-lite"/>
    </source>
</evidence>
<feature type="non-terminal residue" evidence="2">
    <location>
        <position position="1"/>
    </location>
</feature>